<feature type="compositionally biased region" description="Basic and acidic residues" evidence="1">
    <location>
        <begin position="1773"/>
        <end position="1782"/>
    </location>
</feature>
<feature type="compositionally biased region" description="Basic and acidic residues" evidence="1">
    <location>
        <begin position="1605"/>
        <end position="1616"/>
    </location>
</feature>
<protein>
    <submittedName>
        <fullName evidence="2">Uncharacterized protein</fullName>
    </submittedName>
</protein>
<gene>
    <name evidence="2" type="ORF">RRG08_021672</name>
</gene>
<feature type="region of interest" description="Disordered" evidence="1">
    <location>
        <begin position="1810"/>
        <end position="1840"/>
    </location>
</feature>
<accession>A0AAE0ZZL3</accession>
<feature type="region of interest" description="Disordered" evidence="1">
    <location>
        <begin position="1452"/>
        <end position="1587"/>
    </location>
</feature>
<reference evidence="2" key="1">
    <citation type="journal article" date="2023" name="G3 (Bethesda)">
        <title>A reference genome for the long-term kleptoplast-retaining sea slug Elysia crispata morphotype clarki.</title>
        <authorList>
            <person name="Eastman K.E."/>
            <person name="Pendleton A.L."/>
            <person name="Shaikh M.A."/>
            <person name="Suttiyut T."/>
            <person name="Ogas R."/>
            <person name="Tomko P."/>
            <person name="Gavelis G."/>
            <person name="Widhalm J.R."/>
            <person name="Wisecaver J.H."/>
        </authorList>
    </citation>
    <scope>NUCLEOTIDE SEQUENCE</scope>
    <source>
        <strain evidence="2">ECLA1</strain>
    </source>
</reference>
<feature type="compositionally biased region" description="Basic and acidic residues" evidence="1">
    <location>
        <begin position="580"/>
        <end position="591"/>
    </location>
</feature>
<feature type="compositionally biased region" description="Low complexity" evidence="1">
    <location>
        <begin position="1564"/>
        <end position="1573"/>
    </location>
</feature>
<feature type="region of interest" description="Disordered" evidence="1">
    <location>
        <begin position="342"/>
        <end position="394"/>
    </location>
</feature>
<feature type="compositionally biased region" description="Polar residues" evidence="1">
    <location>
        <begin position="366"/>
        <end position="387"/>
    </location>
</feature>
<feature type="region of interest" description="Disordered" evidence="1">
    <location>
        <begin position="218"/>
        <end position="305"/>
    </location>
</feature>
<feature type="compositionally biased region" description="Basic and acidic residues" evidence="1">
    <location>
        <begin position="1712"/>
        <end position="1725"/>
    </location>
</feature>
<name>A0AAE0ZZL3_9GAST</name>
<proteinExistence type="predicted"/>
<comment type="caution">
    <text evidence="2">The sequence shown here is derived from an EMBL/GenBank/DDBJ whole genome shotgun (WGS) entry which is preliminary data.</text>
</comment>
<dbReference type="EMBL" id="JAWDGP010003066">
    <property type="protein sequence ID" value="KAK3777552.1"/>
    <property type="molecule type" value="Genomic_DNA"/>
</dbReference>
<feature type="region of interest" description="Disordered" evidence="1">
    <location>
        <begin position="526"/>
        <end position="627"/>
    </location>
</feature>
<feature type="compositionally biased region" description="Polar residues" evidence="1">
    <location>
        <begin position="565"/>
        <end position="579"/>
    </location>
</feature>
<feature type="region of interest" description="Disordered" evidence="1">
    <location>
        <begin position="1094"/>
        <end position="1121"/>
    </location>
</feature>
<evidence type="ECO:0000313" key="2">
    <source>
        <dbReference type="EMBL" id="KAK3777552.1"/>
    </source>
</evidence>
<dbReference type="Proteomes" id="UP001283361">
    <property type="component" value="Unassembled WGS sequence"/>
</dbReference>
<feature type="compositionally biased region" description="Basic and acidic residues" evidence="1">
    <location>
        <begin position="553"/>
        <end position="564"/>
    </location>
</feature>
<feature type="compositionally biased region" description="Polar residues" evidence="1">
    <location>
        <begin position="1502"/>
        <end position="1512"/>
    </location>
</feature>
<evidence type="ECO:0000313" key="3">
    <source>
        <dbReference type="Proteomes" id="UP001283361"/>
    </source>
</evidence>
<evidence type="ECO:0000256" key="1">
    <source>
        <dbReference type="SAM" id="MobiDB-lite"/>
    </source>
</evidence>
<feature type="compositionally biased region" description="Low complexity" evidence="1">
    <location>
        <begin position="1481"/>
        <end position="1494"/>
    </location>
</feature>
<feature type="region of interest" description="Disordered" evidence="1">
    <location>
        <begin position="884"/>
        <end position="908"/>
    </location>
</feature>
<organism evidence="2 3">
    <name type="scientific">Elysia crispata</name>
    <name type="common">lettuce slug</name>
    <dbReference type="NCBI Taxonomy" id="231223"/>
    <lineage>
        <taxon>Eukaryota</taxon>
        <taxon>Metazoa</taxon>
        <taxon>Spiralia</taxon>
        <taxon>Lophotrochozoa</taxon>
        <taxon>Mollusca</taxon>
        <taxon>Gastropoda</taxon>
        <taxon>Heterobranchia</taxon>
        <taxon>Euthyneura</taxon>
        <taxon>Panpulmonata</taxon>
        <taxon>Sacoglossa</taxon>
        <taxon>Placobranchoidea</taxon>
        <taxon>Plakobranchidae</taxon>
        <taxon>Elysia</taxon>
    </lineage>
</organism>
<feature type="region of interest" description="Disordered" evidence="1">
    <location>
        <begin position="1168"/>
        <end position="1214"/>
    </location>
</feature>
<feature type="compositionally biased region" description="Low complexity" evidence="1">
    <location>
        <begin position="1733"/>
        <end position="1746"/>
    </location>
</feature>
<feature type="compositionally biased region" description="Basic residues" evidence="1">
    <location>
        <begin position="239"/>
        <end position="253"/>
    </location>
</feature>
<feature type="region of interest" description="Disordered" evidence="1">
    <location>
        <begin position="1605"/>
        <end position="1643"/>
    </location>
</feature>
<feature type="region of interest" description="Disordered" evidence="1">
    <location>
        <begin position="1712"/>
        <end position="1795"/>
    </location>
</feature>
<feature type="compositionally biased region" description="Polar residues" evidence="1">
    <location>
        <begin position="1107"/>
        <end position="1121"/>
    </location>
</feature>
<feature type="compositionally biased region" description="Basic residues" evidence="1">
    <location>
        <begin position="892"/>
        <end position="905"/>
    </location>
</feature>
<keyword evidence="3" id="KW-1185">Reference proteome</keyword>
<feature type="region of interest" description="Disordered" evidence="1">
    <location>
        <begin position="755"/>
        <end position="776"/>
    </location>
</feature>
<sequence length="2041" mass="228424">MEQNNNSNLSKRDDKLTTGQTFLERYIRQTVPESNTHVQRTQETINGGQHIDATNRQVVSFSRDSTQPMVRGVSLDPRLMMNASTHMSRPVYHQQCQTLNGTFPISSHTSYDPASYFTNPQMAINATLESRSFFNNALNLPDAERFNSLMLPFIGIDRFQNNFAPLAYNHILQQNLFFNNMSFLSMSASQQYMVNGHVDGISTLNPSTAPAMINRRESNTTAAKLERSSASHDAQPLHQSKKCRRKVRSKRKQPLTYQSLEESSAAGANHEPVKSTVRKNESTDNRTVAQNSESDTKKGRSAQPGIHRSYLNYQLSKSHTPDLNTSTSTISRCEKNLPATNQFSPFQRPIPHGHSDVQVIDDGTEPETSSSNNKITIGTHASSSNTNHSRKSLPPASYSIDVFAQRDTINLKSGDETLGLKTLKNDPKRESFNTVETNSEEKLKMHSLRHANHSINNDPNSNQHETNFTYQTHPTDEGTFVHFTSGWRNNTYQPSSPCHLRGKDGKKINGGHGIERHNQGERERFFTSSNSSDNMDKVCPPPVSLRPSNPVRLEVRTETSKTYKSETPVSTTRSVSIKLQNDKNHSSRSENTDTLLKLLSTERGRNTSYPTIKSREKEKQPQLSPGIHSDKYRSEMVQDIKHQLSAAQQTSLTGCSRSTHIKAKVRGDKSSNKAALTGISDVKDQDFDIAFDSRLKGKDEVTLRTYPLDLAIGKNDGVALNYYSYCNQTKETYYDETTNNSSLGLTHTDFSNIKNNCSNNSSRNRKEKNKNNVAGTSADIKQRAYSPTLKELEQYYSNEKHADEIAHTIRDKGNSHGIEGAFRHLTQHNVGRNTQQDLIKRDIHSKTDYFTESEPTHPIRSQESTPNVEALRDETTTRIVALSDRKKTERQARHRSSNQRKKKIPPHHEAIACRDIYSEERVVHQGSVHSPLNAIHIAKHENQADDKLNRNFELGLHFSASENGAQQQKSVFPIHNQESSNELFTSKRESLFDGIQNVPNNCTPWIQVPVSDSPTLSSFPSVKTETFVAPAFYAQQKNNEQNQAPISLETGTTTSNLFDFSSSEDPYKLLTEICNQIKSQDLCCASTSPSQKIIRNKPKRRKVDDGSLSSPNASQSPQSDGYVNISLSAETFQKLWNFKKNNSTKMQMISNMPNIETSQQFEKCETKSSVDTNDSGPEIIFPSCSTKENNELPSCKNEHKSRCVSSPKQTKDHVKQLSDPEIFTNMNEKSPVHLEGNEIVTRKSVVPVNCERLTEITHFKDVARNLEKSLLESQNEKDTPQNSEQKDIQTAQDFPKANNDDLTTSTTNNICISNGELGNDSSKLHKDLENPSFVLNKYADIGNNARRNRDLNESASNDYNGDINIYLNPKVTVRYHSDFLRRICNTKQNDEKSEMSSPEEITVYATPKDTTAKCNKTLYKESLAGQTKEITDNGTTVLSYANSLLKKFDDEPVALKQQESTSDQTMRESRLSSATPDKPLTSSSSTTENQKSSSGLPLLTRISASQGDNTSSSHDEACSGLSTPLPLQKLPERQACGTGPPLLTRISSVSEKCSPPHDDEARVSSCSRSSLPSPIQKPPECYGSSGGPSPLKGVSLCENRHFSSQKEEKISIHDRSLSSSLSLKSPQNEESSSGPPFLTRISPIGEKCSLSTDNEAWSSTSGRSLSPPVLPLQVLFMSPQKDKDREEVGSAPALECGMSALVGAVNKTDGVVEPKTDHESLEQHKQPTQVSSQDQPQAIQTTQTTTSERKLHSSFPNANVSTKLCHPVTASAHEVKRKETAGNRRNRSSTRSILFKVTGKENSRTCLSKEAVNHSREVELSQLNSKGKDQQSSKAKPPSSYSLLYTYEPTGENCFQKVLKSEVLLTLSRSRSKHLAERDVNTILFQNQHVQAQSAQFSISNKGTNYIIQNRYESNDLSSQRSRLKEYEEDYIRKTIDFKSECPQNKTEFHVFDSVHTRKSLCLPEVQKHRKRERLNENSNIQSLWSQANTSILPHSSHDPAYFQFYEENSEDSESDSPGRLIIRESCSELISGESENDVSL</sequence>
<feature type="compositionally biased region" description="Basic and acidic residues" evidence="1">
    <location>
        <begin position="218"/>
        <end position="230"/>
    </location>
</feature>